<dbReference type="Gene3D" id="3.30.950.10">
    <property type="entry name" value="Methyltransferase, Cobalt-precorrin-4 Transmethylase, Domain 2"/>
    <property type="match status" value="1"/>
</dbReference>
<dbReference type="Pfam" id="PF00590">
    <property type="entry name" value="TP_methylase"/>
    <property type="match status" value="1"/>
</dbReference>
<feature type="domain" description="Tetrapyrrole methylase" evidence="14">
    <location>
        <begin position="45"/>
        <end position="254"/>
    </location>
</feature>
<keyword evidence="3" id="KW-0169">Cobalamin biosynthesis</keyword>
<dbReference type="GO" id="GO:0004851">
    <property type="term" value="F:uroporphyrin-III C-methyltransferase activity"/>
    <property type="evidence" value="ECO:0007669"/>
    <property type="project" value="UniProtKB-EC"/>
</dbReference>
<gene>
    <name evidence="15" type="ORF">VISI1226_01225</name>
</gene>
<dbReference type="InterPro" id="IPR035996">
    <property type="entry name" value="4pyrrol_Methylase_sf"/>
</dbReference>
<dbReference type="NCBIfam" id="NF004790">
    <property type="entry name" value="PRK06136.1"/>
    <property type="match status" value="1"/>
</dbReference>
<evidence type="ECO:0000259" key="14">
    <source>
        <dbReference type="Pfam" id="PF00590"/>
    </source>
</evidence>
<comment type="pathway">
    <text evidence="11">Porphyrin-containing compound metabolism; siroheme biosynthesis; precorrin-2 from uroporphyrinogen III: step 1/1.</text>
</comment>
<sequence>MSHQYPNKQGDATSLKSARFSCHNHLHQGIDGCSRNEQFRSGKGKVALVGAGPNDTELLTIKALKAIQSADAIVYDRLVNRDILDFAPADCRQVYVGKRCGQPSLKQEEISQILLELAMLGQNVVRLKGGDPFIFGRGGEEGLLLSKHNIDFEVIPGITAAIGCAASSYIPLTHRGLSRSVTFVTGQVVTGSLPAWSQLLAAGQTLVLYMGLEKAQQIQAGLIEHGLCQDFPLAIVAHGCSPQQKVYVSTLKALNTAAQALKGVSPALIILGEVVTLRKELNKTVESVISQEVI</sequence>
<dbReference type="InterPro" id="IPR014777">
    <property type="entry name" value="4pyrrole_Mease_sub1"/>
</dbReference>
<dbReference type="AlphaFoldDB" id="E8M5B1"/>
<keyword evidence="10" id="KW-0511">Multifunctional enzyme</keyword>
<keyword evidence="7" id="KW-0560">Oxidoreductase</keyword>
<dbReference type="SUPFAM" id="SSF53790">
    <property type="entry name" value="Tetrapyrrole methylase"/>
    <property type="match status" value="1"/>
</dbReference>
<dbReference type="PROSITE" id="PS00840">
    <property type="entry name" value="SUMT_2"/>
    <property type="match status" value="1"/>
</dbReference>
<dbReference type="PANTHER" id="PTHR45790:SF3">
    <property type="entry name" value="S-ADENOSYL-L-METHIONINE-DEPENDENT UROPORPHYRINOGEN III METHYLTRANSFERASE, CHLOROPLASTIC"/>
    <property type="match status" value="1"/>
</dbReference>
<dbReference type="UniPathway" id="UPA00262">
    <property type="reaction ID" value="UER00211"/>
</dbReference>
<dbReference type="Gene3D" id="3.40.1010.10">
    <property type="entry name" value="Cobalt-precorrin-4 Transmethylase, Domain 1"/>
    <property type="match status" value="1"/>
</dbReference>
<dbReference type="GO" id="GO:0009236">
    <property type="term" value="P:cobalamin biosynthetic process"/>
    <property type="evidence" value="ECO:0007669"/>
    <property type="project" value="UniProtKB-KW"/>
</dbReference>
<evidence type="ECO:0000256" key="8">
    <source>
        <dbReference type="ARBA" id="ARBA00023239"/>
    </source>
</evidence>
<evidence type="ECO:0000313" key="15">
    <source>
        <dbReference type="EMBL" id="EGA70704.1"/>
    </source>
</evidence>
<dbReference type="GeneID" id="95568803"/>
<evidence type="ECO:0000256" key="6">
    <source>
        <dbReference type="ARBA" id="ARBA00022691"/>
    </source>
</evidence>
<comment type="similarity">
    <text evidence="1 13">Belongs to the precorrin methyltransferase family.</text>
</comment>
<dbReference type="RefSeq" id="WP_008075893.1">
    <property type="nucleotide sequence ID" value="NZ_AEVT01000056.1"/>
</dbReference>
<accession>E8M5B1</accession>
<evidence type="ECO:0000313" key="16">
    <source>
        <dbReference type="Proteomes" id="UP000006228"/>
    </source>
</evidence>
<evidence type="ECO:0000256" key="1">
    <source>
        <dbReference type="ARBA" id="ARBA00005879"/>
    </source>
</evidence>
<dbReference type="FunFam" id="3.30.950.10:FF:000001">
    <property type="entry name" value="Siroheme synthase"/>
    <property type="match status" value="1"/>
</dbReference>
<dbReference type="GO" id="GO:0016491">
    <property type="term" value="F:oxidoreductase activity"/>
    <property type="evidence" value="ECO:0007669"/>
    <property type="project" value="UniProtKB-KW"/>
</dbReference>
<keyword evidence="6" id="KW-0949">S-adenosyl-L-methionine</keyword>
<dbReference type="InterPro" id="IPR003043">
    <property type="entry name" value="Uropor_MeTrfase_CS"/>
</dbReference>
<dbReference type="InterPro" id="IPR050161">
    <property type="entry name" value="Siro_Cobalamin_biosynth"/>
</dbReference>
<evidence type="ECO:0000256" key="13">
    <source>
        <dbReference type="RuleBase" id="RU003960"/>
    </source>
</evidence>
<evidence type="ECO:0000256" key="12">
    <source>
        <dbReference type="ARBA" id="ARBA00060548"/>
    </source>
</evidence>
<keyword evidence="4 13" id="KW-0489">Methyltransferase</keyword>
<dbReference type="Proteomes" id="UP000006228">
    <property type="component" value="Unassembled WGS sequence"/>
</dbReference>
<comment type="pathway">
    <text evidence="12">Cofactor biosynthesis; adenosylcobalamin biosynthesis; precorrin-2 from uroporphyrinogen III: step 1/1.</text>
</comment>
<dbReference type="EC" id="2.1.1.107" evidence="2"/>
<evidence type="ECO:0000256" key="5">
    <source>
        <dbReference type="ARBA" id="ARBA00022679"/>
    </source>
</evidence>
<dbReference type="CDD" id="cd11642">
    <property type="entry name" value="SUMT"/>
    <property type="match status" value="1"/>
</dbReference>
<keyword evidence="5 13" id="KW-0808">Transferase</keyword>
<dbReference type="InterPro" id="IPR014776">
    <property type="entry name" value="4pyrrole_Mease_sub2"/>
</dbReference>
<evidence type="ECO:0000256" key="11">
    <source>
        <dbReference type="ARBA" id="ARBA00025705"/>
    </source>
</evidence>
<evidence type="ECO:0000256" key="4">
    <source>
        <dbReference type="ARBA" id="ARBA00022603"/>
    </source>
</evidence>
<reference evidence="15 16" key="1">
    <citation type="journal article" date="2012" name="Int. J. Syst. Evol. Microbiol.">
        <title>Vibrio caribbeanicus sp. nov., isolated from the marine sponge Scleritoderma cyanea.</title>
        <authorList>
            <person name="Hoffmann M."/>
            <person name="Monday S.R."/>
            <person name="Allard M.W."/>
            <person name="Strain E.A."/>
            <person name="Whittaker P."/>
            <person name="Naum M."/>
            <person name="McCarthy P.J."/>
            <person name="Lopez J.V."/>
            <person name="Fischer M."/>
            <person name="Brown E.W."/>
        </authorList>
    </citation>
    <scope>NUCLEOTIDE SEQUENCE [LARGE SCALE GENOMIC DNA]</scope>
    <source>
        <strain evidence="16">DSMZ 21326</strain>
    </source>
</reference>
<evidence type="ECO:0000256" key="7">
    <source>
        <dbReference type="ARBA" id="ARBA00023002"/>
    </source>
</evidence>
<dbReference type="NCBIfam" id="TIGR01469">
    <property type="entry name" value="cobA_cysG_Cterm"/>
    <property type="match status" value="1"/>
</dbReference>
<protein>
    <recommendedName>
        <fullName evidence="2">uroporphyrinogen-III C-methyltransferase</fullName>
        <ecNumber evidence="2">2.1.1.107</ecNumber>
    </recommendedName>
</protein>
<evidence type="ECO:0000256" key="10">
    <source>
        <dbReference type="ARBA" id="ARBA00023268"/>
    </source>
</evidence>
<dbReference type="InterPro" id="IPR000878">
    <property type="entry name" value="4pyrrol_Mease"/>
</dbReference>
<dbReference type="GO" id="GO:0019354">
    <property type="term" value="P:siroheme biosynthetic process"/>
    <property type="evidence" value="ECO:0007669"/>
    <property type="project" value="UniProtKB-UniPathway"/>
</dbReference>
<dbReference type="FunFam" id="3.40.1010.10:FF:000001">
    <property type="entry name" value="Siroheme synthase"/>
    <property type="match status" value="1"/>
</dbReference>
<dbReference type="OrthoDB" id="9815856at2"/>
<keyword evidence="9" id="KW-0627">Porphyrin biosynthesis</keyword>
<evidence type="ECO:0000256" key="2">
    <source>
        <dbReference type="ARBA" id="ARBA00012162"/>
    </source>
</evidence>
<evidence type="ECO:0000256" key="9">
    <source>
        <dbReference type="ARBA" id="ARBA00023244"/>
    </source>
</evidence>
<organism evidence="15 16">
    <name type="scientific">Vibrio sinaloensis DSM 21326</name>
    <dbReference type="NCBI Taxonomy" id="945550"/>
    <lineage>
        <taxon>Bacteria</taxon>
        <taxon>Pseudomonadati</taxon>
        <taxon>Pseudomonadota</taxon>
        <taxon>Gammaproteobacteria</taxon>
        <taxon>Vibrionales</taxon>
        <taxon>Vibrionaceae</taxon>
        <taxon>Vibrio</taxon>
        <taxon>Vibrio oreintalis group</taxon>
    </lineage>
</organism>
<dbReference type="PANTHER" id="PTHR45790">
    <property type="entry name" value="SIROHEME SYNTHASE-RELATED"/>
    <property type="match status" value="1"/>
</dbReference>
<proteinExistence type="inferred from homology"/>
<dbReference type="InterPro" id="IPR006366">
    <property type="entry name" value="CobA/CysG_C"/>
</dbReference>
<evidence type="ECO:0000256" key="3">
    <source>
        <dbReference type="ARBA" id="ARBA00022573"/>
    </source>
</evidence>
<comment type="caution">
    <text evidence="15">The sequence shown here is derived from an EMBL/GenBank/DDBJ whole genome shotgun (WGS) entry which is preliminary data.</text>
</comment>
<dbReference type="EMBL" id="AEVT01000056">
    <property type="protein sequence ID" value="EGA70704.1"/>
    <property type="molecule type" value="Genomic_DNA"/>
</dbReference>
<dbReference type="GO" id="GO:0016829">
    <property type="term" value="F:lyase activity"/>
    <property type="evidence" value="ECO:0007669"/>
    <property type="project" value="UniProtKB-KW"/>
</dbReference>
<dbReference type="eggNOG" id="COG0007">
    <property type="taxonomic scope" value="Bacteria"/>
</dbReference>
<keyword evidence="8" id="KW-0456">Lyase</keyword>
<name>E8M5B1_PHOS4</name>
<dbReference type="GO" id="GO:0032259">
    <property type="term" value="P:methylation"/>
    <property type="evidence" value="ECO:0007669"/>
    <property type="project" value="UniProtKB-KW"/>
</dbReference>